<dbReference type="GO" id="GO:0016757">
    <property type="term" value="F:glycosyltransferase activity"/>
    <property type="evidence" value="ECO:0007669"/>
    <property type="project" value="UniProtKB-KW"/>
</dbReference>
<dbReference type="EC" id="2.4.1.-" evidence="4"/>
<evidence type="ECO:0000259" key="2">
    <source>
        <dbReference type="Pfam" id="PF00534"/>
    </source>
</evidence>
<keyword evidence="4" id="KW-0328">Glycosyltransferase</keyword>
<dbReference type="KEGG" id="ali:AZOLI_0037"/>
<dbReference type="STRING" id="862719.AZOLI_0037"/>
<dbReference type="SUPFAM" id="SSF53756">
    <property type="entry name" value="UDP-Glycosyltransferase/glycogen phosphorylase"/>
    <property type="match status" value="1"/>
</dbReference>
<dbReference type="InterPro" id="IPR028098">
    <property type="entry name" value="Glyco_trans_4-like_N"/>
</dbReference>
<feature type="region of interest" description="Disordered" evidence="1">
    <location>
        <begin position="55"/>
        <end position="80"/>
    </location>
</feature>
<dbReference type="AlphaFoldDB" id="G7Z251"/>
<dbReference type="Proteomes" id="UP000005667">
    <property type="component" value="Chromosome"/>
</dbReference>
<dbReference type="PANTHER" id="PTHR12526">
    <property type="entry name" value="GLYCOSYLTRANSFERASE"/>
    <property type="match status" value="1"/>
</dbReference>
<reference evidence="5" key="1">
    <citation type="journal article" date="2011" name="PLoS Genet.">
        <title>Azospirillum genomes reveal transition of bacteria from aquatic to terrestrial environments.</title>
        <authorList>
            <person name="Wisniewski-Dye F."/>
            <person name="Borziak K."/>
            <person name="Khalsa-Moyers G."/>
            <person name="Alexandre G."/>
            <person name="Sukharnikov L.O."/>
            <person name="Wuichet K."/>
            <person name="Hurst G.B."/>
            <person name="McDonald W.H."/>
            <person name="Robertson J.S."/>
            <person name="Barbe V."/>
            <person name="Calteau A."/>
            <person name="Rouy Z."/>
            <person name="Mangenot S."/>
            <person name="Prigent-Combaret C."/>
            <person name="Normand P."/>
            <person name="Boyer M."/>
            <person name="Siguier P."/>
            <person name="Dessaux Y."/>
            <person name="Elmerich C."/>
            <person name="Condemine G."/>
            <person name="Krishnen G."/>
            <person name="Kennedy I."/>
            <person name="Paterson A.H."/>
            <person name="Gonzalez V."/>
            <person name="Mavingui P."/>
            <person name="Zhulin I.B."/>
        </authorList>
    </citation>
    <scope>NUCLEOTIDE SEQUENCE [LARGE SCALE GENOMIC DNA]</scope>
    <source>
        <strain evidence="5">4B</strain>
    </source>
</reference>
<dbReference type="EMBL" id="FQ311868">
    <property type="protein sequence ID" value="CBS85465.1"/>
    <property type="molecule type" value="Genomic_DNA"/>
</dbReference>
<evidence type="ECO:0000256" key="1">
    <source>
        <dbReference type="SAM" id="MobiDB-lite"/>
    </source>
</evidence>
<accession>G7Z251</accession>
<organism evidence="4 5">
    <name type="scientific">Azospirillum lipoferum (strain 4B)</name>
    <dbReference type="NCBI Taxonomy" id="862719"/>
    <lineage>
        <taxon>Bacteria</taxon>
        <taxon>Pseudomonadati</taxon>
        <taxon>Pseudomonadota</taxon>
        <taxon>Alphaproteobacteria</taxon>
        <taxon>Rhodospirillales</taxon>
        <taxon>Azospirillaceae</taxon>
        <taxon>Azospirillum</taxon>
    </lineage>
</organism>
<dbReference type="HOGENOM" id="CLU_009583_0_3_5"/>
<dbReference type="PANTHER" id="PTHR12526:SF638">
    <property type="entry name" value="SPORE COAT PROTEIN SA"/>
    <property type="match status" value="1"/>
</dbReference>
<feature type="domain" description="Glycosyl transferase family 1" evidence="2">
    <location>
        <begin position="272"/>
        <end position="433"/>
    </location>
</feature>
<dbReference type="Pfam" id="PF13439">
    <property type="entry name" value="Glyco_transf_4"/>
    <property type="match status" value="1"/>
</dbReference>
<dbReference type="CDD" id="cd03819">
    <property type="entry name" value="GT4_WavL-like"/>
    <property type="match status" value="1"/>
</dbReference>
<evidence type="ECO:0000259" key="3">
    <source>
        <dbReference type="Pfam" id="PF13439"/>
    </source>
</evidence>
<evidence type="ECO:0000313" key="5">
    <source>
        <dbReference type="Proteomes" id="UP000005667"/>
    </source>
</evidence>
<dbReference type="Pfam" id="PF00534">
    <property type="entry name" value="Glycos_transf_1"/>
    <property type="match status" value="1"/>
</dbReference>
<protein>
    <submittedName>
        <fullName evidence="4">Glycosyltransferase, group 1</fullName>
        <ecNumber evidence="4">2.4.1.-</ecNumber>
    </submittedName>
</protein>
<dbReference type="Gene3D" id="3.40.50.2000">
    <property type="entry name" value="Glycogen Phosphorylase B"/>
    <property type="match status" value="2"/>
</dbReference>
<evidence type="ECO:0000313" key="4">
    <source>
        <dbReference type="EMBL" id="CBS85465.1"/>
    </source>
</evidence>
<keyword evidence="5" id="KW-1185">Reference proteome</keyword>
<feature type="domain" description="Glycosyltransferase subfamily 4-like N-terminal" evidence="3">
    <location>
        <begin position="96"/>
        <end position="254"/>
    </location>
</feature>
<proteinExistence type="predicted"/>
<keyword evidence="4" id="KW-0808">Transferase</keyword>
<dbReference type="InterPro" id="IPR001296">
    <property type="entry name" value="Glyco_trans_1"/>
</dbReference>
<sequence length="463" mass="50435">MVRAARLGCGFGHTVTFGNGYRHTVGHRFDGRRHAAARGRSRAAPCEAAGIMDFDPHLTTDQSPRNADAHQDTRLPHWPGGRAPTVLQVVPTLVTGGAERGCIDMALALQAAGGAPLVASEGGPMVRELDRARIAHLTLPLASKNPLTIRRNARRLAAIIREHKVDIVHARSRAPAWSAWLACRETGARYMTTFHAPYNFGSGPVGGRLKRWYNSVMARGERVIAISGFIRDHVLGNYPVDPARVRVIHRGIDRSVFAPDRVSPTRLVTLAKQWNLPDDRPVILLPGRLTRWKGQIVLIDALAKLGRKDVLALLVGSDQGRTGYREELENRIATNGLRGVVRMTDHCSDMAAAYLLSTVVVSASREPEAFGRVIVEAQAMGKPVIVSAIGAYQETVVPGETAWVVPPDDPDALARALDEALSLSPDQRDAIGARAMAFVADRYTKDRMCADTLAVYAELLQPR</sequence>
<gene>
    <name evidence="4" type="ordered locus">AZOLI_0037</name>
</gene>
<name>G7Z251_AZOL4</name>